<evidence type="ECO:0000256" key="11">
    <source>
        <dbReference type="PIRSR" id="PIRSR600223-1"/>
    </source>
</evidence>
<dbReference type="Gramene" id="Ma05_t21890.2">
    <property type="protein sequence ID" value="Ma05_p21890.2"/>
    <property type="gene ID" value="Ma05_g21890"/>
</dbReference>
<dbReference type="GO" id="GO:0042720">
    <property type="term" value="C:mitochondrial inner membrane peptidase complex"/>
    <property type="evidence" value="ECO:0007669"/>
    <property type="project" value="InterPro"/>
</dbReference>
<keyword evidence="9" id="KW-0496">Mitochondrion</keyword>
<feature type="active site" evidence="11">
    <location>
        <position position="38"/>
    </location>
</feature>
<sequence>MGKWSTMWLFTKKSVTGALIGLTISDRYGFIVPVTGSSMHPTFSACDARFPGYLKDFFVYLCSLHPADVVLVEKFCLEKYKFSHGDVITFKSPTDHKQNFVKRLIALPGDWVQVPESSEILKIPEGHCWVEGDNAACSLDSRSFGFVPLGLIQGRVTHVIWPPQRISQVERKKAIERISPH</sequence>
<dbReference type="InterPro" id="IPR019533">
    <property type="entry name" value="Peptidase_S26"/>
</dbReference>
<evidence type="ECO:0000256" key="2">
    <source>
        <dbReference type="ARBA" id="ARBA00007066"/>
    </source>
</evidence>
<evidence type="ECO:0000256" key="5">
    <source>
        <dbReference type="ARBA" id="ARBA00022692"/>
    </source>
</evidence>
<dbReference type="PROSITE" id="PS00760">
    <property type="entry name" value="SPASE_I_2"/>
    <property type="match status" value="1"/>
</dbReference>
<evidence type="ECO:0000256" key="4">
    <source>
        <dbReference type="ARBA" id="ARBA00022670"/>
    </source>
</evidence>
<dbReference type="InterPro" id="IPR036286">
    <property type="entry name" value="LexA/Signal_pep-like_sf"/>
</dbReference>
<dbReference type="OrthoDB" id="9996127at2759"/>
<dbReference type="EnsemblPlants" id="Ma05_t21890.2">
    <property type="protein sequence ID" value="Ma05_p21890.2"/>
    <property type="gene ID" value="Ma05_g21890"/>
</dbReference>
<keyword evidence="7" id="KW-0378">Hydrolase</keyword>
<dbReference type="Proteomes" id="UP000012960">
    <property type="component" value="Unplaced"/>
</dbReference>
<reference evidence="13" key="1">
    <citation type="submission" date="2021-05" db="UniProtKB">
        <authorList>
            <consortium name="EnsemblPlants"/>
        </authorList>
    </citation>
    <scope>IDENTIFICATION</scope>
    <source>
        <strain evidence="13">subsp. malaccensis</strain>
    </source>
</reference>
<evidence type="ECO:0000256" key="8">
    <source>
        <dbReference type="ARBA" id="ARBA00022989"/>
    </source>
</evidence>
<keyword evidence="6" id="KW-0999">Mitochondrion inner membrane</keyword>
<evidence type="ECO:0000313" key="14">
    <source>
        <dbReference type="Proteomes" id="UP000012960"/>
    </source>
</evidence>
<accession>A0A804J749</accession>
<dbReference type="Pfam" id="PF10502">
    <property type="entry name" value="Peptidase_S26"/>
    <property type="match status" value="2"/>
</dbReference>
<keyword evidence="10" id="KW-0472">Membrane</keyword>
<dbReference type="PANTHER" id="PTHR46041:SF2">
    <property type="entry name" value="MITOCHONDRIAL INNER MEMBRANE PROTEASE SUBUNIT 2"/>
    <property type="match status" value="1"/>
</dbReference>
<evidence type="ECO:0000256" key="6">
    <source>
        <dbReference type="ARBA" id="ARBA00022792"/>
    </source>
</evidence>
<evidence type="ECO:0000256" key="9">
    <source>
        <dbReference type="ARBA" id="ARBA00023128"/>
    </source>
</evidence>
<dbReference type="GO" id="GO:0006627">
    <property type="term" value="P:protein processing involved in protein targeting to mitochondrion"/>
    <property type="evidence" value="ECO:0007669"/>
    <property type="project" value="InterPro"/>
</dbReference>
<feature type="domain" description="Peptidase S26" evidence="12">
    <location>
        <begin position="63"/>
        <end position="115"/>
    </location>
</feature>
<keyword evidence="4" id="KW-0645">Protease</keyword>
<dbReference type="GO" id="GO:0006465">
    <property type="term" value="P:signal peptide processing"/>
    <property type="evidence" value="ECO:0007669"/>
    <property type="project" value="InterPro"/>
</dbReference>
<dbReference type="PRINTS" id="PR00727">
    <property type="entry name" value="LEADERPTASE"/>
</dbReference>
<evidence type="ECO:0000256" key="7">
    <source>
        <dbReference type="ARBA" id="ARBA00022801"/>
    </source>
</evidence>
<dbReference type="Gene3D" id="2.10.109.10">
    <property type="entry name" value="Umud Fragment, subunit A"/>
    <property type="match status" value="1"/>
</dbReference>
<dbReference type="PANTHER" id="PTHR46041">
    <property type="entry name" value="MITOCHONDRIAL INNER MEMBRANE PROTEASE SUBUNIT 2"/>
    <property type="match status" value="1"/>
</dbReference>
<dbReference type="InterPro" id="IPR019757">
    <property type="entry name" value="Pept_S26A_signal_pept_1_Lys-AS"/>
</dbReference>
<feature type="domain" description="Peptidase S26" evidence="12">
    <location>
        <begin position="122"/>
        <end position="161"/>
    </location>
</feature>
<name>A0A804J749_MUSAM</name>
<protein>
    <recommendedName>
        <fullName evidence="3">Mitochondrial inner membrane protease subunit 2</fullName>
    </recommendedName>
</protein>
<dbReference type="InterPro" id="IPR000223">
    <property type="entry name" value="Pept_S26A_signal_pept_1"/>
</dbReference>
<evidence type="ECO:0000313" key="13">
    <source>
        <dbReference type="EnsemblPlants" id="Ma05_p21890.2"/>
    </source>
</evidence>
<dbReference type="GeneID" id="103985754"/>
<dbReference type="SUPFAM" id="SSF51306">
    <property type="entry name" value="LexA/Signal peptidase"/>
    <property type="match status" value="1"/>
</dbReference>
<organism evidence="13 14">
    <name type="scientific">Musa acuminata subsp. malaccensis</name>
    <name type="common">Wild banana</name>
    <name type="synonym">Musa malaccensis</name>
    <dbReference type="NCBI Taxonomy" id="214687"/>
    <lineage>
        <taxon>Eukaryota</taxon>
        <taxon>Viridiplantae</taxon>
        <taxon>Streptophyta</taxon>
        <taxon>Embryophyta</taxon>
        <taxon>Tracheophyta</taxon>
        <taxon>Spermatophyta</taxon>
        <taxon>Magnoliopsida</taxon>
        <taxon>Liliopsida</taxon>
        <taxon>Zingiberales</taxon>
        <taxon>Musaceae</taxon>
        <taxon>Musa</taxon>
    </lineage>
</organism>
<keyword evidence="8" id="KW-1133">Transmembrane helix</keyword>
<comment type="similarity">
    <text evidence="2">Belongs to the peptidase S26 family. IMP2 subfamily.</text>
</comment>
<keyword evidence="14" id="KW-1185">Reference proteome</keyword>
<evidence type="ECO:0000256" key="1">
    <source>
        <dbReference type="ARBA" id="ARBA00004434"/>
    </source>
</evidence>
<keyword evidence="5" id="KW-0812">Transmembrane</keyword>
<dbReference type="AlphaFoldDB" id="A0A804J749"/>
<dbReference type="FunFam" id="2.10.109.10:FF:000005">
    <property type="entry name" value="Mitochondrial inner membrane protease subunit"/>
    <property type="match status" value="1"/>
</dbReference>
<comment type="subcellular location">
    <subcellularLocation>
        <location evidence="1">Mitochondrion inner membrane</location>
        <topology evidence="1">Single-pass membrane protein</topology>
    </subcellularLocation>
</comment>
<dbReference type="InterPro" id="IPR037730">
    <property type="entry name" value="IMP2"/>
</dbReference>
<dbReference type="GO" id="GO:0004252">
    <property type="term" value="F:serine-type endopeptidase activity"/>
    <property type="evidence" value="ECO:0007669"/>
    <property type="project" value="InterPro"/>
</dbReference>
<proteinExistence type="inferred from homology"/>
<dbReference type="CDD" id="cd06530">
    <property type="entry name" value="S26_SPase_I"/>
    <property type="match status" value="1"/>
</dbReference>
<evidence type="ECO:0000256" key="10">
    <source>
        <dbReference type="ARBA" id="ARBA00023136"/>
    </source>
</evidence>
<feature type="active site" evidence="11">
    <location>
        <position position="102"/>
    </location>
</feature>
<evidence type="ECO:0000256" key="3">
    <source>
        <dbReference type="ARBA" id="ARBA00013650"/>
    </source>
</evidence>
<evidence type="ECO:0000259" key="12">
    <source>
        <dbReference type="Pfam" id="PF10502"/>
    </source>
</evidence>